<dbReference type="InterPro" id="IPR007831">
    <property type="entry name" value="T2SS_GspE_N"/>
</dbReference>
<dbReference type="EC" id="7.4.2.8" evidence="7"/>
<evidence type="ECO:0000256" key="6">
    <source>
        <dbReference type="ARBA" id="ARBA00022967"/>
    </source>
</evidence>
<proteinExistence type="inferred from homology"/>
<dbReference type="RefSeq" id="WP_108927411.1">
    <property type="nucleotide sequence ID" value="NZ_BFAY01000005.1"/>
</dbReference>
<name>A0A2P2CZ33_9LEPT</name>
<evidence type="ECO:0000256" key="7">
    <source>
        <dbReference type="ARBA" id="ARBA00024382"/>
    </source>
</evidence>
<dbReference type="Pfam" id="PF00437">
    <property type="entry name" value="T2SSE"/>
    <property type="match status" value="1"/>
</dbReference>
<dbReference type="GO" id="GO:0005524">
    <property type="term" value="F:ATP binding"/>
    <property type="evidence" value="ECO:0007669"/>
    <property type="project" value="UniProtKB-KW"/>
</dbReference>
<dbReference type="SUPFAM" id="SSF52540">
    <property type="entry name" value="P-loop containing nucleoside triphosphate hydrolases"/>
    <property type="match status" value="1"/>
</dbReference>
<keyword evidence="6" id="KW-1278">Translocase</keyword>
<evidence type="ECO:0000256" key="3">
    <source>
        <dbReference type="ARBA" id="ARBA00022741"/>
    </source>
</evidence>
<evidence type="ECO:0000313" key="10">
    <source>
        <dbReference type="EMBL" id="GBF37669.1"/>
    </source>
</evidence>
<sequence>MKTLGDILVEDGVISSKDLEDSLKLQKKNHLPLGHILQKKGIAGEVDVLKAMARLYKMEFREKLEFKGMEEVYDRIPLKLIQKSKIVPFELTKKNVKIAISDPTDLHPMDDVRSALKEFKVDFILAPEPEVMRLIHSQFDTTSAAAKDMLNEMEGSFSELAEGFDNETIDLSDDAPIIKMVNVILSQAVNERASDIHIEPYEKSLVVRYRIDGILHNVLTPPKSYHAGITSRIKIMSNLNIAENRLPQDGRIKLRLAGKDVDIRVSTIPCQFGERIVMRLLNKTDQKYSLETMGFYPDLIKTLRTLIYEPHGIILVTGPTGSGKSTTLYSALTELNTEERNIITCEDPVEYQIDGVSQMQMQEKIGLTFATGLRAILRQDPDVIMVGEIRDEETARIAIQASLTGHLVFSTLHTNDAASAATRLVDMGIEPYLITSTVLGFMAQRLVRTICKECKTSYKPTPQELESIGISKKELKGGVLYKGKGCSHCMNTGFKGRTGIYELLIIDSKIKNAILAGSDTNKINDVALESGFATMRDYGIRKVLDGVTTPDEVLRVT</sequence>
<dbReference type="Pfam" id="PF05157">
    <property type="entry name" value="MshEN"/>
    <property type="match status" value="1"/>
</dbReference>
<dbReference type="SUPFAM" id="SSF160246">
    <property type="entry name" value="EspE N-terminal domain-like"/>
    <property type="match status" value="1"/>
</dbReference>
<dbReference type="GO" id="GO:0015627">
    <property type="term" value="C:type II protein secretion system complex"/>
    <property type="evidence" value="ECO:0007669"/>
    <property type="project" value="InterPro"/>
</dbReference>
<dbReference type="GO" id="GO:0015628">
    <property type="term" value="P:protein secretion by the type II secretion system"/>
    <property type="evidence" value="ECO:0007669"/>
    <property type="project" value="InterPro"/>
</dbReference>
<dbReference type="InterPro" id="IPR027417">
    <property type="entry name" value="P-loop_NTPase"/>
</dbReference>
<feature type="domain" description="Bacterial type II secretion system protein E" evidence="9">
    <location>
        <begin position="377"/>
        <end position="391"/>
    </location>
</feature>
<dbReference type="AlphaFoldDB" id="A0A2P2CZ33"/>
<dbReference type="NCBIfam" id="TIGR02533">
    <property type="entry name" value="type_II_gspE"/>
    <property type="match status" value="1"/>
</dbReference>
<evidence type="ECO:0000256" key="4">
    <source>
        <dbReference type="ARBA" id="ARBA00022840"/>
    </source>
</evidence>
<evidence type="ECO:0000256" key="1">
    <source>
        <dbReference type="ARBA" id="ARBA00006611"/>
    </source>
</evidence>
<dbReference type="GO" id="GO:0005886">
    <property type="term" value="C:plasma membrane"/>
    <property type="evidence" value="ECO:0007669"/>
    <property type="project" value="TreeGrafter"/>
</dbReference>
<dbReference type="FunFam" id="3.30.300.160:FF:000002">
    <property type="entry name" value="Type II secretion system protein E"/>
    <property type="match status" value="1"/>
</dbReference>
<dbReference type="SMART" id="SM00382">
    <property type="entry name" value="AAA"/>
    <property type="match status" value="1"/>
</dbReference>
<dbReference type="InterPro" id="IPR037257">
    <property type="entry name" value="T2SS_E_N_sf"/>
</dbReference>
<comment type="caution">
    <text evidence="10">The sequence shown here is derived from an EMBL/GenBank/DDBJ whole genome shotgun (WGS) entry which is preliminary data.</text>
</comment>
<dbReference type="EMBL" id="BFAY01000005">
    <property type="protein sequence ID" value="GBF37669.1"/>
    <property type="molecule type" value="Genomic_DNA"/>
</dbReference>
<dbReference type="InterPro" id="IPR001482">
    <property type="entry name" value="T2SS/T4SS_dom"/>
</dbReference>
<dbReference type="FunFam" id="3.40.50.300:FF:000398">
    <property type="entry name" value="Type IV pilus assembly ATPase PilB"/>
    <property type="match status" value="1"/>
</dbReference>
<dbReference type="InterPro" id="IPR003593">
    <property type="entry name" value="AAA+_ATPase"/>
</dbReference>
<protein>
    <recommendedName>
        <fullName evidence="7">protein-secreting ATPase</fullName>
        <ecNumber evidence="7">7.4.2.8</ecNumber>
    </recommendedName>
</protein>
<evidence type="ECO:0000256" key="8">
    <source>
        <dbReference type="ARBA" id="ARBA00034006"/>
    </source>
</evidence>
<keyword evidence="4" id="KW-0067">ATP-binding</keyword>
<keyword evidence="5" id="KW-0653">Protein transport</keyword>
<dbReference type="GO" id="GO:0016887">
    <property type="term" value="F:ATP hydrolysis activity"/>
    <property type="evidence" value="ECO:0007669"/>
    <property type="project" value="TreeGrafter"/>
</dbReference>
<keyword evidence="11" id="KW-1185">Reference proteome</keyword>
<evidence type="ECO:0000256" key="2">
    <source>
        <dbReference type="ARBA" id="ARBA00022448"/>
    </source>
</evidence>
<evidence type="ECO:0000256" key="5">
    <source>
        <dbReference type="ARBA" id="ARBA00022927"/>
    </source>
</evidence>
<evidence type="ECO:0000313" key="11">
    <source>
        <dbReference type="Proteomes" id="UP000245076"/>
    </source>
</evidence>
<reference evidence="10 11" key="1">
    <citation type="submission" date="2018-02" db="EMBL/GenBank/DDBJ databases">
        <title>Novel Leptospira species isolated from soil and water in Japan.</title>
        <authorList>
            <person name="Nakao R."/>
            <person name="Masuzawa T."/>
        </authorList>
    </citation>
    <scope>NUCLEOTIDE SEQUENCE [LARGE SCALE GENOMIC DNA]</scope>
    <source>
        <strain evidence="10 11">E8</strain>
    </source>
</reference>
<dbReference type="PANTHER" id="PTHR30258:SF2">
    <property type="entry name" value="COMG OPERON PROTEIN 1"/>
    <property type="match status" value="1"/>
</dbReference>
<dbReference type="Gene3D" id="3.40.50.300">
    <property type="entry name" value="P-loop containing nucleotide triphosphate hydrolases"/>
    <property type="match status" value="1"/>
</dbReference>
<evidence type="ECO:0000259" key="9">
    <source>
        <dbReference type="PROSITE" id="PS00662"/>
    </source>
</evidence>
<dbReference type="FunFam" id="3.30.450.90:FF:000001">
    <property type="entry name" value="Type II secretion system ATPase GspE"/>
    <property type="match status" value="1"/>
</dbReference>
<comment type="similarity">
    <text evidence="1">Belongs to the GSP E family.</text>
</comment>
<dbReference type="Proteomes" id="UP000245076">
    <property type="component" value="Unassembled WGS sequence"/>
</dbReference>
<accession>A0A2P2CZ33</accession>
<dbReference type="PROSITE" id="PS00662">
    <property type="entry name" value="T2SP_E"/>
    <property type="match status" value="1"/>
</dbReference>
<dbReference type="CDD" id="cd01129">
    <property type="entry name" value="PulE-GspE-like"/>
    <property type="match status" value="1"/>
</dbReference>
<keyword evidence="2" id="KW-0813">Transport</keyword>
<dbReference type="PANTHER" id="PTHR30258">
    <property type="entry name" value="TYPE II SECRETION SYSTEM PROTEIN GSPE-RELATED"/>
    <property type="match status" value="1"/>
</dbReference>
<organism evidence="10 11">
    <name type="scientific">Leptospira johnsonii</name>
    <dbReference type="NCBI Taxonomy" id="1917820"/>
    <lineage>
        <taxon>Bacteria</taxon>
        <taxon>Pseudomonadati</taxon>
        <taxon>Spirochaetota</taxon>
        <taxon>Spirochaetia</taxon>
        <taxon>Leptospirales</taxon>
        <taxon>Leptospiraceae</taxon>
        <taxon>Leptospira</taxon>
    </lineage>
</organism>
<dbReference type="OrthoDB" id="9808272at2"/>
<gene>
    <name evidence="10" type="primary">gspE</name>
    <name evidence="10" type="ORF">LPTSP1_06540</name>
</gene>
<comment type="catalytic activity">
    <reaction evidence="8">
        <text>ATP + H2O + cellular proteinSide 1 = ADP + phosphate + cellular proteinSide 2.</text>
        <dbReference type="EC" id="7.4.2.8"/>
    </reaction>
</comment>
<keyword evidence="3" id="KW-0547">Nucleotide-binding</keyword>
<dbReference type="InterPro" id="IPR013369">
    <property type="entry name" value="T2SS_GspE"/>
</dbReference>
<dbReference type="GO" id="GO:0008564">
    <property type="term" value="F:protein-exporting ATPase activity"/>
    <property type="evidence" value="ECO:0007669"/>
    <property type="project" value="UniProtKB-EC"/>
</dbReference>
<dbReference type="Gene3D" id="3.30.450.90">
    <property type="match status" value="1"/>
</dbReference>
<dbReference type="Gene3D" id="3.30.300.160">
    <property type="entry name" value="Type II secretion system, protein E, N-terminal domain"/>
    <property type="match status" value="1"/>
</dbReference>